<dbReference type="PROSITE" id="PS00068">
    <property type="entry name" value="MDH"/>
    <property type="match status" value="1"/>
</dbReference>
<dbReference type="Pfam" id="PF00056">
    <property type="entry name" value="Ldh_1_N"/>
    <property type="match status" value="1"/>
</dbReference>
<feature type="binding site" evidence="9">
    <location>
        <position position="103"/>
    </location>
    <ligand>
        <name>substrate</name>
    </ligand>
</feature>
<feature type="binding site" evidence="10">
    <location>
        <position position="56"/>
    </location>
    <ligand>
        <name>NAD(+)</name>
        <dbReference type="ChEBI" id="CHEBI:57540"/>
    </ligand>
</feature>
<dbReference type="EMBL" id="HBIQ01077466">
    <property type="protein sequence ID" value="CAE0580511.1"/>
    <property type="molecule type" value="Transcribed_RNA"/>
</dbReference>
<dbReference type="InterPro" id="IPR036291">
    <property type="entry name" value="NAD(P)-bd_dom_sf"/>
</dbReference>
<dbReference type="Pfam" id="PF02866">
    <property type="entry name" value="Ldh_1_C"/>
    <property type="match status" value="1"/>
</dbReference>
<dbReference type="InterPro" id="IPR001557">
    <property type="entry name" value="L-lactate/malate_DH"/>
</dbReference>
<dbReference type="GO" id="GO:0005737">
    <property type="term" value="C:cytoplasm"/>
    <property type="evidence" value="ECO:0007669"/>
    <property type="project" value="UniProtKB-ARBA"/>
</dbReference>
<evidence type="ECO:0000256" key="10">
    <source>
        <dbReference type="PIRSR" id="PIRSR000102-3"/>
    </source>
</evidence>
<dbReference type="InterPro" id="IPR015955">
    <property type="entry name" value="Lactate_DH/Glyco_Ohase_4_C"/>
</dbReference>
<dbReference type="InterPro" id="IPR022383">
    <property type="entry name" value="Lactate/malate_DH_C"/>
</dbReference>
<dbReference type="NCBIfam" id="TIGR01772">
    <property type="entry name" value="MDH_euk_gproteo"/>
    <property type="match status" value="1"/>
</dbReference>
<dbReference type="InterPro" id="IPR001252">
    <property type="entry name" value="Malate_DH_AS"/>
</dbReference>
<evidence type="ECO:0000259" key="13">
    <source>
        <dbReference type="Pfam" id="PF00056"/>
    </source>
</evidence>
<comment type="subunit">
    <text evidence="2">Homodimer.</text>
</comment>
<keyword evidence="5 11" id="KW-0560">Oxidoreductase</keyword>
<feature type="active site" description="Proton acceptor" evidence="8">
    <location>
        <position position="199"/>
    </location>
</feature>
<dbReference type="EC" id="1.1.1.37" evidence="3 12"/>
<dbReference type="InterPro" id="IPR001236">
    <property type="entry name" value="Lactate/malate_DH_N"/>
</dbReference>
<dbReference type="PIRSF" id="PIRSF000102">
    <property type="entry name" value="Lac_mal_DH"/>
    <property type="match status" value="1"/>
</dbReference>
<sequence>MFSALRSATRSVGKAALAQQQRGFKCSVLGAAGGIGQPLSLLLKINPRVTALTCFDVAPITPGVAADLSHIATNSSCTGFTGDELTKALDGCDVVVIPAGVPRKPGMTRDDLFNINAGIVKNLVAGCAEACPNAAILIISNPVNSTVPIAAEVLKSKGVYNPKKLFGVTTLDVCRAQTFVGGAKGNDPSKVKVPVIGGHAGTTIVPLLSQAEPTVSFSDEERDALTHRIMFGGDEVVKAKAGGGSATLSMAFTGAQFADRVMAGLAGEKGVTECTFVETDMIPGCKFFSLPVTLGKEGVETIHAYGKVNDYEAKLIADMTPDLIAQAEKGIAWAAEHK</sequence>
<evidence type="ECO:0000256" key="9">
    <source>
        <dbReference type="PIRSR" id="PIRSR000102-2"/>
    </source>
</evidence>
<keyword evidence="4 12" id="KW-0816">Tricarboxylic acid cycle</keyword>
<dbReference type="Gene3D" id="3.90.110.10">
    <property type="entry name" value="Lactate dehydrogenase/glycoside hydrolase, family 4, C-terminal"/>
    <property type="match status" value="1"/>
</dbReference>
<evidence type="ECO:0000256" key="12">
    <source>
        <dbReference type="RuleBase" id="RU003405"/>
    </source>
</evidence>
<evidence type="ECO:0000256" key="4">
    <source>
        <dbReference type="ARBA" id="ARBA00022532"/>
    </source>
</evidence>
<evidence type="ECO:0000256" key="6">
    <source>
        <dbReference type="ARBA" id="ARBA00023027"/>
    </source>
</evidence>
<keyword evidence="6 10" id="KW-0520">NAD</keyword>
<dbReference type="PANTHER" id="PTHR11540:SF16">
    <property type="entry name" value="MALATE DEHYDROGENASE, MITOCHONDRIAL"/>
    <property type="match status" value="1"/>
</dbReference>
<evidence type="ECO:0000313" key="15">
    <source>
        <dbReference type="EMBL" id="CAE0580511.1"/>
    </source>
</evidence>
<evidence type="ECO:0000256" key="11">
    <source>
        <dbReference type="RuleBase" id="RU003369"/>
    </source>
</evidence>
<feature type="binding site" evidence="9">
    <location>
        <position position="109"/>
    </location>
    <ligand>
        <name>substrate</name>
    </ligand>
</feature>
<dbReference type="GO" id="GO:0030060">
    <property type="term" value="F:L-malate dehydrogenase (NAD+) activity"/>
    <property type="evidence" value="ECO:0007669"/>
    <property type="project" value="UniProtKB-EC"/>
</dbReference>
<feature type="domain" description="Lactate/malate dehydrogenase N-terminal" evidence="13">
    <location>
        <begin position="25"/>
        <end position="167"/>
    </location>
</feature>
<comment type="catalytic activity">
    <reaction evidence="7 12">
        <text>(S)-malate + NAD(+) = oxaloacetate + NADH + H(+)</text>
        <dbReference type="Rhea" id="RHEA:21432"/>
        <dbReference type="ChEBI" id="CHEBI:15378"/>
        <dbReference type="ChEBI" id="CHEBI:15589"/>
        <dbReference type="ChEBI" id="CHEBI:16452"/>
        <dbReference type="ChEBI" id="CHEBI:57540"/>
        <dbReference type="ChEBI" id="CHEBI:57945"/>
        <dbReference type="EC" id="1.1.1.37"/>
    </reaction>
</comment>
<feature type="binding site" evidence="10">
    <location>
        <position position="116"/>
    </location>
    <ligand>
        <name>NAD(+)</name>
        <dbReference type="ChEBI" id="CHEBI:57540"/>
    </ligand>
</feature>
<feature type="binding site" evidence="10">
    <location>
        <begin position="30"/>
        <end position="36"/>
    </location>
    <ligand>
        <name>NAD(+)</name>
        <dbReference type="ChEBI" id="CHEBI:57540"/>
    </ligand>
</feature>
<dbReference type="SUPFAM" id="SSF56327">
    <property type="entry name" value="LDH C-terminal domain-like"/>
    <property type="match status" value="1"/>
</dbReference>
<dbReference type="AlphaFoldDB" id="A0A7S3WW17"/>
<dbReference type="PANTHER" id="PTHR11540">
    <property type="entry name" value="MALATE AND LACTATE DEHYDROGENASE"/>
    <property type="match status" value="1"/>
</dbReference>
<dbReference type="CDD" id="cd01337">
    <property type="entry name" value="MDH_glyoxysomal_mitochondrial"/>
    <property type="match status" value="1"/>
</dbReference>
<feature type="binding site" evidence="9">
    <location>
        <position position="141"/>
    </location>
    <ligand>
        <name>substrate</name>
    </ligand>
</feature>
<dbReference type="FunFam" id="3.40.50.720:FF:000017">
    <property type="entry name" value="Malate dehydrogenase"/>
    <property type="match status" value="1"/>
</dbReference>
<protein>
    <recommendedName>
        <fullName evidence="3 12">Malate dehydrogenase</fullName>
        <ecNumber evidence="3 12">1.1.1.37</ecNumber>
    </recommendedName>
</protein>
<feature type="binding site" evidence="9">
    <location>
        <position position="175"/>
    </location>
    <ligand>
        <name>substrate</name>
    </ligand>
</feature>
<organism evidence="15">
    <name type="scientific">Strombidinopsis acuminata</name>
    <dbReference type="NCBI Taxonomy" id="141414"/>
    <lineage>
        <taxon>Eukaryota</taxon>
        <taxon>Sar</taxon>
        <taxon>Alveolata</taxon>
        <taxon>Ciliophora</taxon>
        <taxon>Intramacronucleata</taxon>
        <taxon>Spirotrichea</taxon>
        <taxon>Choreotrichia</taxon>
        <taxon>Choreotrichida</taxon>
        <taxon>Strombidinopsidae</taxon>
        <taxon>Strombidinopsis</taxon>
    </lineage>
</organism>
<feature type="binding site" evidence="10">
    <location>
        <position position="250"/>
    </location>
    <ligand>
        <name>NAD(+)</name>
        <dbReference type="ChEBI" id="CHEBI:57540"/>
    </ligand>
</feature>
<feature type="domain" description="Lactate/malate dehydrogenase C-terminal" evidence="14">
    <location>
        <begin position="169"/>
        <end position="332"/>
    </location>
</feature>
<dbReference type="GO" id="GO:0006099">
    <property type="term" value="P:tricarboxylic acid cycle"/>
    <property type="evidence" value="ECO:0007669"/>
    <property type="project" value="UniProtKB-KW"/>
</dbReference>
<dbReference type="Gene3D" id="3.40.50.720">
    <property type="entry name" value="NAD(P)-binding Rossmann-like Domain"/>
    <property type="match status" value="1"/>
</dbReference>
<feature type="binding site" evidence="10">
    <location>
        <begin position="139"/>
        <end position="141"/>
    </location>
    <ligand>
        <name>NAD(+)</name>
        <dbReference type="ChEBI" id="CHEBI:57540"/>
    </ligand>
</feature>
<gene>
    <name evidence="15" type="ORF">SACU0126_LOCUS24728</name>
</gene>
<evidence type="ECO:0000259" key="14">
    <source>
        <dbReference type="Pfam" id="PF02866"/>
    </source>
</evidence>
<reference evidence="15" key="1">
    <citation type="submission" date="2021-01" db="EMBL/GenBank/DDBJ databases">
        <authorList>
            <person name="Corre E."/>
            <person name="Pelletier E."/>
            <person name="Niang G."/>
            <person name="Scheremetjew M."/>
            <person name="Finn R."/>
            <person name="Kale V."/>
            <person name="Holt S."/>
            <person name="Cochrane G."/>
            <person name="Meng A."/>
            <person name="Brown T."/>
            <person name="Cohen L."/>
        </authorList>
    </citation>
    <scope>NUCLEOTIDE SEQUENCE</scope>
    <source>
        <strain evidence="15">SPMC142</strain>
    </source>
</reference>
<evidence type="ECO:0000256" key="3">
    <source>
        <dbReference type="ARBA" id="ARBA00012995"/>
    </source>
</evidence>
<evidence type="ECO:0000256" key="2">
    <source>
        <dbReference type="ARBA" id="ARBA00011738"/>
    </source>
</evidence>
<evidence type="ECO:0000256" key="1">
    <source>
        <dbReference type="ARBA" id="ARBA00008824"/>
    </source>
</evidence>
<dbReference type="FunFam" id="3.90.110.10:FF:000001">
    <property type="entry name" value="Malate dehydrogenase"/>
    <property type="match status" value="1"/>
</dbReference>
<proteinExistence type="inferred from homology"/>
<evidence type="ECO:0000256" key="5">
    <source>
        <dbReference type="ARBA" id="ARBA00023002"/>
    </source>
</evidence>
<evidence type="ECO:0000256" key="8">
    <source>
        <dbReference type="PIRSR" id="PIRSR000102-1"/>
    </source>
</evidence>
<dbReference type="GO" id="GO:0006108">
    <property type="term" value="P:malate metabolic process"/>
    <property type="evidence" value="ECO:0007669"/>
    <property type="project" value="InterPro"/>
</dbReference>
<evidence type="ECO:0000256" key="7">
    <source>
        <dbReference type="ARBA" id="ARBA00048313"/>
    </source>
</evidence>
<comment type="similarity">
    <text evidence="1">Belongs to the LDH/MDH superfamily. MDH type 1 family.</text>
</comment>
<name>A0A7S3WW17_9SPIT</name>
<accession>A0A7S3WW17</accession>
<dbReference type="SUPFAM" id="SSF51735">
    <property type="entry name" value="NAD(P)-binding Rossmann-fold domains"/>
    <property type="match status" value="1"/>
</dbReference>
<dbReference type="InterPro" id="IPR010097">
    <property type="entry name" value="Malate_DH_type1"/>
</dbReference>